<evidence type="ECO:0000313" key="2">
    <source>
        <dbReference type="Proteomes" id="UP001202243"/>
    </source>
</evidence>
<dbReference type="Proteomes" id="UP001202243">
    <property type="component" value="Unassembled WGS sequence"/>
</dbReference>
<dbReference type="InterPro" id="IPR036388">
    <property type="entry name" value="WH-like_DNA-bd_sf"/>
</dbReference>
<gene>
    <name evidence="1" type="ORF">NCG91_08930</name>
</gene>
<dbReference type="RefSeq" id="WP_251349422.1">
    <property type="nucleotide sequence ID" value="NZ_JAMQGR010000002.1"/>
</dbReference>
<comment type="caution">
    <text evidence="1">The sequence shown here is derived from an EMBL/GenBank/DDBJ whole genome shotgun (WGS) entry which is preliminary data.</text>
</comment>
<sequence length="226" mass="25127">MAGHANYQFIHAKIWRMIAQALFTPAQQKLLGLLFVRVNEGFHLNEIMRLTGLGSASAQRELRRLHESGLITSERIGNVRRFWPNKESLVYPELSGLVQKTFGIVGVLSMTLAPLRAQLHLAFVSGATAKGQDMPGSAIDLLLVGEEANYGDLLTGLAPAERTLRRKINPNLYTLADYRRRLREGQPFLLQVLQQPKLFVIGDESLLHALALPDSSMQANDTPSVF</sequence>
<keyword evidence="2" id="KW-1185">Reference proteome</keyword>
<protein>
    <submittedName>
        <fullName evidence="1">ArsR family transcriptional regulator</fullName>
    </submittedName>
</protein>
<dbReference type="Gene3D" id="1.10.10.10">
    <property type="entry name" value="Winged helix-like DNA-binding domain superfamily/Winged helix DNA-binding domain"/>
    <property type="match status" value="1"/>
</dbReference>
<dbReference type="SUPFAM" id="SSF46785">
    <property type="entry name" value="Winged helix' DNA-binding domain"/>
    <property type="match status" value="1"/>
</dbReference>
<evidence type="ECO:0000313" key="1">
    <source>
        <dbReference type="EMBL" id="MCM2565723.1"/>
    </source>
</evidence>
<dbReference type="EMBL" id="JAMQGR010000002">
    <property type="protein sequence ID" value="MCM2565723.1"/>
    <property type="molecule type" value="Genomic_DNA"/>
</dbReference>
<organism evidence="1 2">
    <name type="scientific">Janthinobacterium kumbetense</name>
    <dbReference type="NCBI Taxonomy" id="2950280"/>
    <lineage>
        <taxon>Bacteria</taxon>
        <taxon>Pseudomonadati</taxon>
        <taxon>Pseudomonadota</taxon>
        <taxon>Betaproteobacteria</taxon>
        <taxon>Burkholderiales</taxon>
        <taxon>Oxalobacteraceae</taxon>
        <taxon>Janthinobacterium</taxon>
    </lineage>
</organism>
<reference evidence="1 2" key="1">
    <citation type="submission" date="2022-06" db="EMBL/GenBank/DDBJ databases">
        <title>Janthinobacterium kumbetensis sp. nov., isolated from spring water in Turkey.</title>
        <authorList>
            <person name="Inan Bektas K."/>
            <person name="Belduz A.A."/>
            <person name="Canakci S."/>
            <person name="Nalcaoglu A."/>
            <person name="Ceylan E."/>
            <person name="Kati H."/>
        </authorList>
    </citation>
    <scope>NUCLEOTIDE SEQUENCE [LARGE SCALE GENOMIC DNA]</scope>
    <source>
        <strain evidence="1 2">GK</strain>
    </source>
</reference>
<dbReference type="InterPro" id="IPR036390">
    <property type="entry name" value="WH_DNA-bd_sf"/>
</dbReference>
<name>A0ABT0WP97_9BURK</name>
<proteinExistence type="predicted"/>
<accession>A0ABT0WP97</accession>